<evidence type="ECO:0000259" key="7">
    <source>
        <dbReference type="PROSITE" id="PS51032"/>
    </source>
</evidence>
<evidence type="ECO:0000313" key="9">
    <source>
        <dbReference type="Proteomes" id="UP000013827"/>
    </source>
</evidence>
<dbReference type="Proteomes" id="UP000013827">
    <property type="component" value="Unassembled WGS sequence"/>
</dbReference>
<dbReference type="GO" id="GO:0005634">
    <property type="term" value="C:nucleus"/>
    <property type="evidence" value="ECO:0007669"/>
    <property type="project" value="UniProtKB-SubCell"/>
</dbReference>
<keyword evidence="2" id="KW-0805">Transcription regulation</keyword>
<keyword evidence="9" id="KW-1185">Reference proteome</keyword>
<feature type="domain" description="AP2/ERF" evidence="7">
    <location>
        <begin position="279"/>
        <end position="338"/>
    </location>
</feature>
<dbReference type="GO" id="GO:0003677">
    <property type="term" value="F:DNA binding"/>
    <property type="evidence" value="ECO:0007669"/>
    <property type="project" value="UniProtKB-KW"/>
</dbReference>
<proteinExistence type="predicted"/>
<evidence type="ECO:0000256" key="3">
    <source>
        <dbReference type="ARBA" id="ARBA00023125"/>
    </source>
</evidence>
<organism evidence="8 9">
    <name type="scientific">Emiliania huxleyi (strain CCMP1516)</name>
    <dbReference type="NCBI Taxonomy" id="280463"/>
    <lineage>
        <taxon>Eukaryota</taxon>
        <taxon>Haptista</taxon>
        <taxon>Haptophyta</taxon>
        <taxon>Prymnesiophyceae</taxon>
        <taxon>Isochrysidales</taxon>
        <taxon>Noelaerhabdaceae</taxon>
        <taxon>Emiliania</taxon>
    </lineage>
</organism>
<evidence type="ECO:0000256" key="2">
    <source>
        <dbReference type="ARBA" id="ARBA00023015"/>
    </source>
</evidence>
<reference evidence="9" key="1">
    <citation type="journal article" date="2013" name="Nature">
        <title>Pan genome of the phytoplankton Emiliania underpins its global distribution.</title>
        <authorList>
            <person name="Read B.A."/>
            <person name="Kegel J."/>
            <person name="Klute M.J."/>
            <person name="Kuo A."/>
            <person name="Lefebvre S.C."/>
            <person name="Maumus F."/>
            <person name="Mayer C."/>
            <person name="Miller J."/>
            <person name="Monier A."/>
            <person name="Salamov A."/>
            <person name="Young J."/>
            <person name="Aguilar M."/>
            <person name="Claverie J.M."/>
            <person name="Frickenhaus S."/>
            <person name="Gonzalez K."/>
            <person name="Herman E.K."/>
            <person name="Lin Y.C."/>
            <person name="Napier J."/>
            <person name="Ogata H."/>
            <person name="Sarno A.F."/>
            <person name="Shmutz J."/>
            <person name="Schroeder D."/>
            <person name="de Vargas C."/>
            <person name="Verret F."/>
            <person name="von Dassow P."/>
            <person name="Valentin K."/>
            <person name="Van de Peer Y."/>
            <person name="Wheeler G."/>
            <person name="Dacks J.B."/>
            <person name="Delwiche C.F."/>
            <person name="Dyhrman S.T."/>
            <person name="Glockner G."/>
            <person name="John U."/>
            <person name="Richards T."/>
            <person name="Worden A.Z."/>
            <person name="Zhang X."/>
            <person name="Grigoriev I.V."/>
            <person name="Allen A.E."/>
            <person name="Bidle K."/>
            <person name="Borodovsky M."/>
            <person name="Bowler C."/>
            <person name="Brownlee C."/>
            <person name="Cock J.M."/>
            <person name="Elias M."/>
            <person name="Gladyshev V.N."/>
            <person name="Groth M."/>
            <person name="Guda C."/>
            <person name="Hadaegh A."/>
            <person name="Iglesias-Rodriguez M.D."/>
            <person name="Jenkins J."/>
            <person name="Jones B.M."/>
            <person name="Lawson T."/>
            <person name="Leese F."/>
            <person name="Lindquist E."/>
            <person name="Lobanov A."/>
            <person name="Lomsadze A."/>
            <person name="Malik S.B."/>
            <person name="Marsh M.E."/>
            <person name="Mackinder L."/>
            <person name="Mock T."/>
            <person name="Mueller-Roeber B."/>
            <person name="Pagarete A."/>
            <person name="Parker M."/>
            <person name="Probert I."/>
            <person name="Quesneville H."/>
            <person name="Raines C."/>
            <person name="Rensing S.A."/>
            <person name="Riano-Pachon D.M."/>
            <person name="Richier S."/>
            <person name="Rokitta S."/>
            <person name="Shiraiwa Y."/>
            <person name="Soanes D.M."/>
            <person name="van der Giezen M."/>
            <person name="Wahlund T.M."/>
            <person name="Williams B."/>
            <person name="Wilson W."/>
            <person name="Wolfe G."/>
            <person name="Wurch L.L."/>
        </authorList>
    </citation>
    <scope>NUCLEOTIDE SEQUENCE</scope>
</reference>
<evidence type="ECO:0000256" key="4">
    <source>
        <dbReference type="ARBA" id="ARBA00023163"/>
    </source>
</evidence>
<dbReference type="EnsemblProtists" id="EOD06405">
    <property type="protein sequence ID" value="EOD06405"/>
    <property type="gene ID" value="EMIHUDRAFT_219295"/>
</dbReference>
<keyword evidence="5" id="KW-0539">Nucleus</keyword>
<keyword evidence="3" id="KW-0238">DNA-binding</keyword>
<dbReference type="KEGG" id="ehx:EMIHUDRAFT_219295"/>
<dbReference type="GeneID" id="17252583"/>
<sequence>MHADGRATPSFAADDSVSGPGGASYADDLKSLASLAAKHGLVLELCLWSFDMYMCKKDFDKRRCHDDLISDAAKSKSYALDGAENVELVIEVVNESEWCMKGSCNTQKSVEAEAWALDKPTVIAELPASSAHYSAAQLLSCSSDNGFAGDLFWAYNDASFPLDKAVVPAMKDVAAAHADATSYSALLNAPVDPSNWPGSAAGAGELQKIGEQRELRAAAGAVGRRRRARAQRDDQVGPLLPESAGGRWPARLRASPSAAGSAAAVHGLRLHLSSRSNAGYSGVCKHRPSGRFDARRKVDGKDVYIGNFGTAVEAAVAYARSVGEYQPQAQPSSALGGGRGAAARVFEHTAGRFRAQRMMAGRNVHLGTFGTAVEAAVAYARAVGEYQPPTVATEAEGLRLHLSSNNATGYKGVWRHPSGRFVAQRKVGGRYVYFGLFDTAVEAAEEARANGEYQPQAQPSSAEGVAPPRHVQVLEEEADDQDDARYRVDREQVSIGCFDTAVEAAARDRRAP</sequence>
<dbReference type="InterPro" id="IPR016177">
    <property type="entry name" value="DNA-bd_dom_sf"/>
</dbReference>
<reference evidence="8" key="2">
    <citation type="submission" date="2024-10" db="UniProtKB">
        <authorList>
            <consortium name="EnsemblProtists"/>
        </authorList>
    </citation>
    <scope>IDENTIFICATION</scope>
</reference>
<feature type="region of interest" description="Disordered" evidence="6">
    <location>
        <begin position="448"/>
        <end position="470"/>
    </location>
</feature>
<dbReference type="PANTHER" id="PTHR31677">
    <property type="entry name" value="AP2 DOMAIN CLASS TRANSCRIPTION FACTOR"/>
    <property type="match status" value="1"/>
</dbReference>
<feature type="region of interest" description="Disordered" evidence="6">
    <location>
        <begin position="1"/>
        <end position="20"/>
    </location>
</feature>
<dbReference type="PANTHER" id="PTHR31677:SF240">
    <property type="entry name" value="ETHYLENE-RESPONSIVE TRANSCRIPTION FACTOR 5"/>
    <property type="match status" value="1"/>
</dbReference>
<dbReference type="SUPFAM" id="SSF54171">
    <property type="entry name" value="DNA-binding domain"/>
    <property type="match status" value="3"/>
</dbReference>
<dbReference type="SMART" id="SM00380">
    <property type="entry name" value="AP2"/>
    <property type="match status" value="1"/>
</dbReference>
<dbReference type="RefSeq" id="XP_005758834.1">
    <property type="nucleotide sequence ID" value="XM_005758777.1"/>
</dbReference>
<dbReference type="AlphaFoldDB" id="A0A0D3I570"/>
<dbReference type="Gene3D" id="3.20.20.80">
    <property type="entry name" value="Glycosidases"/>
    <property type="match status" value="2"/>
</dbReference>
<feature type="region of interest" description="Disordered" evidence="6">
    <location>
        <begin position="220"/>
        <end position="248"/>
    </location>
</feature>
<dbReference type="PaxDb" id="2903-EOD06405"/>
<evidence type="ECO:0000256" key="5">
    <source>
        <dbReference type="ARBA" id="ARBA00023242"/>
    </source>
</evidence>
<evidence type="ECO:0000313" key="8">
    <source>
        <dbReference type="EnsemblProtists" id="EOD06405"/>
    </source>
</evidence>
<dbReference type="PROSITE" id="PS51032">
    <property type="entry name" value="AP2_ERF"/>
    <property type="match status" value="1"/>
</dbReference>
<dbReference type="Gene3D" id="3.30.730.10">
    <property type="entry name" value="AP2/ERF domain"/>
    <property type="match status" value="3"/>
</dbReference>
<name>A0A0D3I570_EMIH1</name>
<keyword evidence="4" id="KW-0804">Transcription</keyword>
<protein>
    <recommendedName>
        <fullName evidence="7">AP2/ERF domain-containing protein</fullName>
    </recommendedName>
</protein>
<accession>A0A0D3I570</accession>
<dbReference type="InterPro" id="IPR001471">
    <property type="entry name" value="AP2/ERF_dom"/>
</dbReference>
<dbReference type="HOGENOM" id="CLU_532591_0_0_1"/>
<dbReference type="InterPro" id="IPR036955">
    <property type="entry name" value="AP2/ERF_dom_sf"/>
</dbReference>
<comment type="subcellular location">
    <subcellularLocation>
        <location evidence="1">Nucleus</location>
    </subcellularLocation>
</comment>
<evidence type="ECO:0000256" key="6">
    <source>
        <dbReference type="SAM" id="MobiDB-lite"/>
    </source>
</evidence>
<evidence type="ECO:0000256" key="1">
    <source>
        <dbReference type="ARBA" id="ARBA00004123"/>
    </source>
</evidence>
<dbReference type="GO" id="GO:0003700">
    <property type="term" value="F:DNA-binding transcription factor activity"/>
    <property type="evidence" value="ECO:0007669"/>
    <property type="project" value="InterPro"/>
</dbReference>